<dbReference type="AlphaFoldDB" id="A0A9W4BB61"/>
<dbReference type="Gene3D" id="3.10.450.50">
    <property type="match status" value="1"/>
</dbReference>
<gene>
    <name evidence="2" type="ORF">MGALJ_41740</name>
</gene>
<keyword evidence="3" id="KW-1185">Reference proteome</keyword>
<dbReference type="Pfam" id="PF12680">
    <property type="entry name" value="SnoaL_2"/>
    <property type="match status" value="1"/>
</dbReference>
<dbReference type="RefSeq" id="WP_163732249.1">
    <property type="nucleotide sequence ID" value="NZ_AP022601.1"/>
</dbReference>
<dbReference type="EMBL" id="AP022601">
    <property type="protein sequence ID" value="BBY94505.1"/>
    <property type="molecule type" value="Genomic_DNA"/>
</dbReference>
<evidence type="ECO:0000313" key="2">
    <source>
        <dbReference type="EMBL" id="BBY94505.1"/>
    </source>
</evidence>
<protein>
    <recommendedName>
        <fullName evidence="1">SnoaL-like domain-containing protein</fullName>
    </recommendedName>
</protein>
<name>A0A9W4BB61_9MYCO</name>
<dbReference type="KEGG" id="mgau:MGALJ_41740"/>
<reference evidence="2 3" key="1">
    <citation type="journal article" date="2019" name="Emerg. Microbes Infect.">
        <title>Comprehensive subspecies identification of 175 nontuberculous mycobacteria species based on 7547 genomic profiles.</title>
        <authorList>
            <person name="Matsumoto Y."/>
            <person name="Kinjo T."/>
            <person name="Motooka D."/>
            <person name="Nabeya D."/>
            <person name="Jung N."/>
            <person name="Uechi K."/>
            <person name="Horii T."/>
            <person name="Iida T."/>
            <person name="Fujita J."/>
            <person name="Nakamura S."/>
        </authorList>
    </citation>
    <scope>NUCLEOTIDE SEQUENCE [LARGE SCALE GENOMIC DNA]</scope>
    <source>
        <strain evidence="2 3">JCM 6399</strain>
    </source>
</reference>
<evidence type="ECO:0000313" key="3">
    <source>
        <dbReference type="Proteomes" id="UP000465785"/>
    </source>
</evidence>
<dbReference type="Proteomes" id="UP000465785">
    <property type="component" value="Chromosome"/>
</dbReference>
<organism evidence="2 3">
    <name type="scientific">Mycobacterium gallinarum</name>
    <dbReference type="NCBI Taxonomy" id="39689"/>
    <lineage>
        <taxon>Bacteria</taxon>
        <taxon>Bacillati</taxon>
        <taxon>Actinomycetota</taxon>
        <taxon>Actinomycetes</taxon>
        <taxon>Mycobacteriales</taxon>
        <taxon>Mycobacteriaceae</taxon>
        <taxon>Mycobacterium</taxon>
    </lineage>
</organism>
<sequence length="121" mass="13163">MSDPIETLMLANLLAVFNERDEKTRRPAIERTYAPDVRWTDAEGVSTGRDALEAKCVALQNQLGDQQFAAAGPVHVLPDFGYLAWNLVDPTTGQTGMSGFDAAVIKDGRIAELYTVLIPPS</sequence>
<proteinExistence type="predicted"/>
<evidence type="ECO:0000259" key="1">
    <source>
        <dbReference type="Pfam" id="PF12680"/>
    </source>
</evidence>
<dbReference type="InterPro" id="IPR037401">
    <property type="entry name" value="SnoaL-like"/>
</dbReference>
<dbReference type="InterPro" id="IPR032710">
    <property type="entry name" value="NTF2-like_dom_sf"/>
</dbReference>
<accession>A0A9W4BB61</accession>
<dbReference type="SUPFAM" id="SSF54427">
    <property type="entry name" value="NTF2-like"/>
    <property type="match status" value="1"/>
</dbReference>
<feature type="domain" description="SnoaL-like" evidence="1">
    <location>
        <begin position="13"/>
        <end position="112"/>
    </location>
</feature>